<comment type="similarity">
    <text evidence="6">Belongs to the peroxiredoxin family. Tpx subfamily.</text>
</comment>
<dbReference type="InterPro" id="IPR050455">
    <property type="entry name" value="Tpx_Peroxidase_subfamily"/>
</dbReference>
<comment type="miscellaneous">
    <text evidence="6">The active site is a conserved redox-active cysteine residue, the peroxidatic cysteine (C(P)), which makes the nucleophilic attack on the peroxide substrate. The peroxide oxidizes the C(P)-SH to cysteine sulfenic acid (C(P)-SOH), which then reacts with another cysteine residue, the resolving cysteine (C(R)), to form a disulfide bridge. The disulfide is subsequently reduced by an appropriate electron donor to complete the catalytic cycle. In this atypical 2-Cys peroxiredoxin, C(R) is present in the same subunit to form an intramolecular disulfide. The disulfide is subsequently reduced by thioredoxin.</text>
</comment>
<protein>
    <recommendedName>
        <fullName evidence="6">Thiol peroxidase</fullName>
        <shortName evidence="6">Tpx</shortName>
        <ecNumber evidence="6">1.11.1.24</ecNumber>
    </recommendedName>
    <alternativeName>
        <fullName evidence="6">Peroxiredoxin tpx</fullName>
        <shortName evidence="6">Prx</shortName>
    </alternativeName>
    <alternativeName>
        <fullName evidence="6">Thioredoxin peroxidase</fullName>
    </alternativeName>
    <alternativeName>
        <fullName evidence="6">Thioredoxin-dependent peroxiredoxin</fullName>
    </alternativeName>
</protein>
<comment type="function">
    <text evidence="6">Thiol-specific peroxidase that catalyzes the reduction of hydrogen peroxide and organic hydroperoxides to water and alcohols, respectively. Plays a role in cell protection against oxidative stress by detoxifying peroxides.</text>
</comment>
<evidence type="ECO:0000259" key="7">
    <source>
        <dbReference type="PROSITE" id="PS51352"/>
    </source>
</evidence>
<comment type="catalytic activity">
    <reaction evidence="6">
        <text>a hydroperoxide + [thioredoxin]-dithiol = an alcohol + [thioredoxin]-disulfide + H2O</text>
        <dbReference type="Rhea" id="RHEA:62620"/>
        <dbReference type="Rhea" id="RHEA-COMP:10698"/>
        <dbReference type="Rhea" id="RHEA-COMP:10700"/>
        <dbReference type="ChEBI" id="CHEBI:15377"/>
        <dbReference type="ChEBI" id="CHEBI:29950"/>
        <dbReference type="ChEBI" id="CHEBI:30879"/>
        <dbReference type="ChEBI" id="CHEBI:35924"/>
        <dbReference type="ChEBI" id="CHEBI:50058"/>
        <dbReference type="EC" id="1.11.1.24"/>
    </reaction>
</comment>
<dbReference type="RefSeq" id="WP_008846581.1">
    <property type="nucleotide sequence ID" value="NZ_BAEN01000076.1"/>
</dbReference>
<keyword evidence="3 6" id="KW-0560">Oxidoreductase</keyword>
<evidence type="ECO:0000256" key="1">
    <source>
        <dbReference type="ARBA" id="ARBA00022559"/>
    </source>
</evidence>
<dbReference type="InterPro" id="IPR002065">
    <property type="entry name" value="TPX"/>
</dbReference>
<dbReference type="STRING" id="1127673.GLIP_4168"/>
<name>K6X835_9ALTE</name>
<dbReference type="InterPro" id="IPR036249">
    <property type="entry name" value="Thioredoxin-like_sf"/>
</dbReference>
<dbReference type="PROSITE" id="PS51352">
    <property type="entry name" value="THIOREDOXIN_2"/>
    <property type="match status" value="1"/>
</dbReference>
<sequence>MATVTLQGNSFETVGELPKVGSKAPDFDLVKVDLSAVKLADFEGSRVILNIFPSVDTGTCATSVRKFNQEATGLDNTKVLCVSADLPFAAARFCGAEGIENVTTGSSFRASFGDDYGVAIKTGPLAGLLSRSVVVLDTDGTVLFTQQVAETVDEPDYDAALAVL</sequence>
<dbReference type="Proteomes" id="UP000006334">
    <property type="component" value="Unassembled WGS sequence"/>
</dbReference>
<dbReference type="EC" id="1.11.1.24" evidence="6"/>
<evidence type="ECO:0000256" key="3">
    <source>
        <dbReference type="ARBA" id="ARBA00023002"/>
    </source>
</evidence>
<comment type="caution">
    <text evidence="8">The sequence shown here is derived from an EMBL/GenBank/DDBJ whole genome shotgun (WGS) entry which is preliminary data.</text>
</comment>
<evidence type="ECO:0000313" key="9">
    <source>
        <dbReference type="Proteomes" id="UP000006334"/>
    </source>
</evidence>
<evidence type="ECO:0000256" key="2">
    <source>
        <dbReference type="ARBA" id="ARBA00022862"/>
    </source>
</evidence>
<reference evidence="8 9" key="1">
    <citation type="journal article" date="2017" name="Antonie Van Leeuwenhoek">
        <title>Rhizobium rhizosphaerae sp. nov., a novel species isolated from rice rhizosphere.</title>
        <authorList>
            <person name="Zhao J.J."/>
            <person name="Zhang J."/>
            <person name="Zhang R.J."/>
            <person name="Zhang C.W."/>
            <person name="Yin H.Q."/>
            <person name="Zhang X.X."/>
        </authorList>
    </citation>
    <scope>NUCLEOTIDE SEQUENCE [LARGE SCALE GENOMIC DNA]</scope>
    <source>
        <strain evidence="8 9">E3</strain>
    </source>
</reference>
<keyword evidence="1 6" id="KW-0575">Peroxidase</keyword>
<feature type="disulfide bond" description="Redox-active" evidence="6">
    <location>
        <begin position="60"/>
        <end position="94"/>
    </location>
</feature>
<dbReference type="PANTHER" id="PTHR43110:SF1">
    <property type="entry name" value="THIOL PEROXIDASE"/>
    <property type="match status" value="1"/>
</dbReference>
<comment type="subunit">
    <text evidence="6">Homodimer.</text>
</comment>
<dbReference type="Gene3D" id="3.40.30.10">
    <property type="entry name" value="Glutaredoxin"/>
    <property type="match status" value="1"/>
</dbReference>
<evidence type="ECO:0000313" key="8">
    <source>
        <dbReference type="EMBL" id="GAC16779.1"/>
    </source>
</evidence>
<dbReference type="GO" id="GO:0008379">
    <property type="term" value="F:thioredoxin peroxidase activity"/>
    <property type="evidence" value="ECO:0007669"/>
    <property type="project" value="UniProtKB-UniRule"/>
</dbReference>
<proteinExistence type="inferred from homology"/>
<dbReference type="AlphaFoldDB" id="K6X835"/>
<keyword evidence="5 6" id="KW-0676">Redox-active center</keyword>
<dbReference type="InterPro" id="IPR013766">
    <property type="entry name" value="Thioredoxin_domain"/>
</dbReference>
<keyword evidence="9" id="KW-1185">Reference proteome</keyword>
<dbReference type="PANTHER" id="PTHR43110">
    <property type="entry name" value="THIOL PEROXIDASE"/>
    <property type="match status" value="1"/>
</dbReference>
<accession>K6X835</accession>
<dbReference type="InterPro" id="IPR013740">
    <property type="entry name" value="Redoxin"/>
</dbReference>
<gene>
    <name evidence="6 8" type="primary">tpx</name>
    <name evidence="8" type="ORF">GLIP_4168</name>
</gene>
<dbReference type="NCBIfam" id="NF001808">
    <property type="entry name" value="PRK00522.1"/>
    <property type="match status" value="1"/>
</dbReference>
<feature type="active site" description="Cysteine sulfenic acid (-SOH) intermediate" evidence="6">
    <location>
        <position position="60"/>
    </location>
</feature>
<dbReference type="Pfam" id="PF08534">
    <property type="entry name" value="Redoxin"/>
    <property type="match status" value="1"/>
</dbReference>
<evidence type="ECO:0000256" key="5">
    <source>
        <dbReference type="ARBA" id="ARBA00023284"/>
    </source>
</evidence>
<dbReference type="OrthoDB" id="9781543at2"/>
<dbReference type="PROSITE" id="PS01265">
    <property type="entry name" value="TPX"/>
    <property type="match status" value="1"/>
</dbReference>
<dbReference type="CDD" id="cd03014">
    <property type="entry name" value="PRX_Atyp2cys"/>
    <property type="match status" value="1"/>
</dbReference>
<evidence type="ECO:0000256" key="6">
    <source>
        <dbReference type="HAMAP-Rule" id="MF_00269"/>
    </source>
</evidence>
<dbReference type="eggNOG" id="COG2077">
    <property type="taxonomic scope" value="Bacteria"/>
</dbReference>
<keyword evidence="4 6" id="KW-1015">Disulfide bond</keyword>
<evidence type="ECO:0000256" key="4">
    <source>
        <dbReference type="ARBA" id="ARBA00023157"/>
    </source>
</evidence>
<dbReference type="EMBL" id="BAEN01000076">
    <property type="protein sequence ID" value="GAC16779.1"/>
    <property type="molecule type" value="Genomic_DNA"/>
</dbReference>
<dbReference type="InterPro" id="IPR018219">
    <property type="entry name" value="Tpx_CS"/>
</dbReference>
<organism evidence="8 9">
    <name type="scientific">Aliiglaciecola lipolytica E3</name>
    <dbReference type="NCBI Taxonomy" id="1127673"/>
    <lineage>
        <taxon>Bacteria</taxon>
        <taxon>Pseudomonadati</taxon>
        <taxon>Pseudomonadota</taxon>
        <taxon>Gammaproteobacteria</taxon>
        <taxon>Alteromonadales</taxon>
        <taxon>Alteromonadaceae</taxon>
        <taxon>Aliiglaciecola</taxon>
    </lineage>
</organism>
<feature type="domain" description="Thioredoxin" evidence="7">
    <location>
        <begin position="18"/>
        <end position="164"/>
    </location>
</feature>
<keyword evidence="2 6" id="KW-0049">Antioxidant</keyword>
<dbReference type="SUPFAM" id="SSF52833">
    <property type="entry name" value="Thioredoxin-like"/>
    <property type="match status" value="1"/>
</dbReference>
<dbReference type="HAMAP" id="MF_00269">
    <property type="entry name" value="Tpx"/>
    <property type="match status" value="1"/>
</dbReference>